<dbReference type="KEGG" id="smiz:4412673_02547"/>
<dbReference type="PROSITE" id="PS51257">
    <property type="entry name" value="PROKAR_LIPOPROTEIN"/>
    <property type="match status" value="1"/>
</dbReference>
<proteinExistence type="predicted"/>
<organism evidence="3 4">
    <name type="scientific">Sphingobacterium mizutaii</name>
    <dbReference type="NCBI Taxonomy" id="1010"/>
    <lineage>
        <taxon>Bacteria</taxon>
        <taxon>Pseudomonadati</taxon>
        <taxon>Bacteroidota</taxon>
        <taxon>Sphingobacteriia</taxon>
        <taxon>Sphingobacteriales</taxon>
        <taxon>Sphingobacteriaceae</taxon>
        <taxon>Sphingobacterium</taxon>
    </lineage>
</organism>
<name>A0AAJ4XCP4_9SPHI</name>
<dbReference type="RefSeq" id="WP_093097414.1">
    <property type="nucleotide sequence ID" value="NZ_FNGK01000001.1"/>
</dbReference>
<dbReference type="Proteomes" id="UP000215355">
    <property type="component" value="Chromosome 1"/>
</dbReference>
<accession>A0AAJ4XCP4</accession>
<dbReference type="EMBL" id="LT906468">
    <property type="protein sequence ID" value="SNV51862.1"/>
    <property type="molecule type" value="Genomic_DNA"/>
</dbReference>
<feature type="domain" description="DUF4397" evidence="2">
    <location>
        <begin position="35"/>
        <end position="146"/>
    </location>
</feature>
<evidence type="ECO:0000313" key="4">
    <source>
        <dbReference type="Proteomes" id="UP000215355"/>
    </source>
</evidence>
<sequence length="233" mass="26200">MKKHILLLVIALSILTLSSCLKDNDDYPDLHYPAVSLFNFYPKESGILYAVNGNLLNQIDPRYKGISMFFAIPGNKKLQVVDRSNNQPIIDTTLTFTDSVVYSCMVYGTEQNPEFIRVPDVELKNAGTKTGVRFFHLANQVGKVNFKVGSQEIPGSTNRVKENPSTVAQTQIFRESTTGKTAVTVTDEQGKVIAKIDEINLENNKHYNFMLIGTKDNSQYPLELVYSFYNITD</sequence>
<gene>
    <name evidence="3" type="ORF">SAMEA4412673_02547</name>
</gene>
<dbReference type="InterPro" id="IPR025510">
    <property type="entry name" value="DUF4397"/>
</dbReference>
<dbReference type="Pfam" id="PF14344">
    <property type="entry name" value="DUF4397"/>
    <property type="match status" value="1"/>
</dbReference>
<dbReference type="AlphaFoldDB" id="A0AAJ4XCP4"/>
<evidence type="ECO:0000256" key="1">
    <source>
        <dbReference type="SAM" id="SignalP"/>
    </source>
</evidence>
<keyword evidence="1" id="KW-0732">Signal</keyword>
<feature type="signal peptide" evidence="1">
    <location>
        <begin position="1"/>
        <end position="22"/>
    </location>
</feature>
<feature type="chain" id="PRO_5042616717" description="DUF4397 domain-containing protein" evidence="1">
    <location>
        <begin position="23"/>
        <end position="233"/>
    </location>
</feature>
<evidence type="ECO:0000259" key="2">
    <source>
        <dbReference type="Pfam" id="PF14344"/>
    </source>
</evidence>
<evidence type="ECO:0000313" key="3">
    <source>
        <dbReference type="EMBL" id="SNV51862.1"/>
    </source>
</evidence>
<protein>
    <recommendedName>
        <fullName evidence="2">DUF4397 domain-containing protein</fullName>
    </recommendedName>
</protein>
<reference evidence="3 4" key="1">
    <citation type="submission" date="2017-06" db="EMBL/GenBank/DDBJ databases">
        <authorList>
            <consortium name="Pathogen Informatics"/>
        </authorList>
    </citation>
    <scope>NUCLEOTIDE SEQUENCE [LARGE SCALE GENOMIC DNA]</scope>
    <source>
        <strain evidence="3 4">NCTC12149</strain>
    </source>
</reference>